<proteinExistence type="predicted"/>
<dbReference type="Proteomes" id="UP000256645">
    <property type="component" value="Unassembled WGS sequence"/>
</dbReference>
<evidence type="ECO:0000313" key="1">
    <source>
        <dbReference type="EMBL" id="RDW73494.1"/>
    </source>
</evidence>
<dbReference type="AlphaFoldDB" id="A0A3D8RHX7"/>
<dbReference type="EMBL" id="PDLM01000007">
    <property type="protein sequence ID" value="RDW73494.1"/>
    <property type="molecule type" value="Genomic_DNA"/>
</dbReference>
<evidence type="ECO:0000313" key="2">
    <source>
        <dbReference type="Proteomes" id="UP000256645"/>
    </source>
</evidence>
<keyword evidence="2" id="KW-1185">Reference proteome</keyword>
<reference evidence="1 2" key="1">
    <citation type="journal article" date="2018" name="IMA Fungus">
        <title>IMA Genome-F 9: Draft genome sequence of Annulohypoxylon stygium, Aspergillus mulundensis, Berkeleyomyces basicola (syn. Thielaviopsis basicola), Ceratocystis smalleyi, two Cercospora beticola strains, Coleophoma cylindrospora, Fusarium fracticaudum, Phialophora cf. hyalina, and Morchella septimelata.</title>
        <authorList>
            <person name="Wingfield B.D."/>
            <person name="Bills G.F."/>
            <person name="Dong Y."/>
            <person name="Huang W."/>
            <person name="Nel W.J."/>
            <person name="Swalarsk-Parry B.S."/>
            <person name="Vaghefi N."/>
            <person name="Wilken P.M."/>
            <person name="An Z."/>
            <person name="de Beer Z.W."/>
            <person name="De Vos L."/>
            <person name="Chen L."/>
            <person name="Duong T.A."/>
            <person name="Gao Y."/>
            <person name="Hammerbacher A."/>
            <person name="Kikkert J.R."/>
            <person name="Li Y."/>
            <person name="Li H."/>
            <person name="Li K."/>
            <person name="Li Q."/>
            <person name="Liu X."/>
            <person name="Ma X."/>
            <person name="Naidoo K."/>
            <person name="Pethybridge S.J."/>
            <person name="Sun J."/>
            <person name="Steenkamp E.T."/>
            <person name="van der Nest M.A."/>
            <person name="van Wyk S."/>
            <person name="Wingfield M.J."/>
            <person name="Xiong C."/>
            <person name="Yue Q."/>
            <person name="Zhang X."/>
        </authorList>
    </citation>
    <scope>NUCLEOTIDE SEQUENCE [LARGE SCALE GENOMIC DNA]</scope>
    <source>
        <strain evidence="1 2">BP6252</strain>
    </source>
</reference>
<name>A0A3D8RHX7_9HELO</name>
<protein>
    <submittedName>
        <fullName evidence="1">Uncharacterized protein</fullName>
    </submittedName>
</protein>
<comment type="caution">
    <text evidence="1">The sequence shown here is derived from an EMBL/GenBank/DDBJ whole genome shotgun (WGS) entry which is preliminary data.</text>
</comment>
<sequence length="169" mass="18131">MLRLPVAKIAQDKPNEVRATECSPTRKPDSPANAHNSILYGLADCGAVFYIWVSGLARRCQLRLCIRTSMVPTILVFSERASEGRIIVQGILPDLLGFTPPPPPPLTIGDRCAGQAAMEVLQLCNRSVSRMTGGMNAPMRSLQASLGSAGSGKGFERSEDFLGSTCILK</sequence>
<accession>A0A3D8RHX7</accession>
<gene>
    <name evidence="1" type="ORF">BP6252_07401</name>
</gene>
<organism evidence="1 2">
    <name type="scientific">Coleophoma cylindrospora</name>
    <dbReference type="NCBI Taxonomy" id="1849047"/>
    <lineage>
        <taxon>Eukaryota</taxon>
        <taxon>Fungi</taxon>
        <taxon>Dikarya</taxon>
        <taxon>Ascomycota</taxon>
        <taxon>Pezizomycotina</taxon>
        <taxon>Leotiomycetes</taxon>
        <taxon>Helotiales</taxon>
        <taxon>Dermateaceae</taxon>
        <taxon>Coleophoma</taxon>
    </lineage>
</organism>